<evidence type="ECO:0000313" key="13">
    <source>
        <dbReference type="Proteomes" id="UP000262939"/>
    </source>
</evidence>
<dbReference type="UniPathway" id="UPA00253">
    <property type="reaction ID" value="UER00332"/>
</dbReference>
<accession>A0A372LHL3</accession>
<comment type="catalytic activity">
    <reaction evidence="9 10">
        <text>nicotinate beta-D-ribonucleotide + ATP + H(+) = deamido-NAD(+) + diphosphate</text>
        <dbReference type="Rhea" id="RHEA:22860"/>
        <dbReference type="ChEBI" id="CHEBI:15378"/>
        <dbReference type="ChEBI" id="CHEBI:30616"/>
        <dbReference type="ChEBI" id="CHEBI:33019"/>
        <dbReference type="ChEBI" id="CHEBI:57502"/>
        <dbReference type="ChEBI" id="CHEBI:58437"/>
        <dbReference type="EC" id="2.7.7.18"/>
    </reaction>
</comment>
<evidence type="ECO:0000256" key="3">
    <source>
        <dbReference type="ARBA" id="ARBA00022642"/>
    </source>
</evidence>
<dbReference type="NCBIfam" id="NF000841">
    <property type="entry name" value="PRK00071.1-4"/>
    <property type="match status" value="1"/>
</dbReference>
<dbReference type="GO" id="GO:0004515">
    <property type="term" value="F:nicotinate-nucleotide adenylyltransferase activity"/>
    <property type="evidence" value="ECO:0007669"/>
    <property type="project" value="UniProtKB-UniRule"/>
</dbReference>
<dbReference type="OrthoDB" id="5295945at2"/>
<dbReference type="CDD" id="cd02165">
    <property type="entry name" value="NMNAT"/>
    <property type="match status" value="1"/>
</dbReference>
<comment type="caution">
    <text evidence="12">The sequence shown here is derived from an EMBL/GenBank/DDBJ whole genome shotgun (WGS) entry which is preliminary data.</text>
</comment>
<dbReference type="NCBIfam" id="TIGR00125">
    <property type="entry name" value="cyt_tran_rel"/>
    <property type="match status" value="1"/>
</dbReference>
<comment type="similarity">
    <text evidence="10">Belongs to the NadD family.</text>
</comment>
<keyword evidence="3 10" id="KW-0662">Pyridine nucleotide biosynthesis</keyword>
<dbReference type="InterPro" id="IPR004821">
    <property type="entry name" value="Cyt_trans-like"/>
</dbReference>
<dbReference type="Gene3D" id="3.40.50.620">
    <property type="entry name" value="HUPs"/>
    <property type="match status" value="1"/>
</dbReference>
<dbReference type="AlphaFoldDB" id="A0A372LHL3"/>
<dbReference type="InterPro" id="IPR005248">
    <property type="entry name" value="NadD/NMNAT"/>
</dbReference>
<dbReference type="PANTHER" id="PTHR39321">
    <property type="entry name" value="NICOTINATE-NUCLEOTIDE ADENYLYLTRANSFERASE-RELATED"/>
    <property type="match status" value="1"/>
</dbReference>
<sequence>MKRIGILGGTFDPPHIGHLIVANEVLNALDLDEIRFMPNHVPPHKQKTLDVTDEDRLTMLAYAIEGNDCFSIEKIEIERQGTSYTYETIQDLRQREHENEFHFIIGADMIEYLPMWHKIDELMKLIHFIGVKRPTYNEKTDYPITMVDIPEMFISSSDIRERIKKGRTIKYLLPERVIHYIEENDLYAP</sequence>
<evidence type="ECO:0000256" key="2">
    <source>
        <dbReference type="ARBA" id="ARBA00005019"/>
    </source>
</evidence>
<dbReference type="NCBIfam" id="TIGR00482">
    <property type="entry name" value="nicotinate (nicotinamide) nucleotide adenylyltransferase"/>
    <property type="match status" value="1"/>
</dbReference>
<dbReference type="SUPFAM" id="SSF52374">
    <property type="entry name" value="Nucleotidylyl transferase"/>
    <property type="match status" value="1"/>
</dbReference>
<keyword evidence="7 10" id="KW-0067">ATP-binding</keyword>
<keyword evidence="4 10" id="KW-0808">Transferase</keyword>
<evidence type="ECO:0000256" key="10">
    <source>
        <dbReference type="HAMAP-Rule" id="MF_00244"/>
    </source>
</evidence>
<dbReference type="NCBIfam" id="NF000840">
    <property type="entry name" value="PRK00071.1-3"/>
    <property type="match status" value="1"/>
</dbReference>
<dbReference type="RefSeq" id="WP_117321954.1">
    <property type="nucleotide sequence ID" value="NZ_QVTD01000003.1"/>
</dbReference>
<evidence type="ECO:0000256" key="9">
    <source>
        <dbReference type="ARBA" id="ARBA00048721"/>
    </source>
</evidence>
<comment type="function">
    <text evidence="1 10">Catalyzes the reversible adenylation of nicotinate mononucleotide (NaMN) to nicotinic acid adenine dinucleotide (NaAD).</text>
</comment>
<reference evidence="12 13" key="1">
    <citation type="submission" date="2018-08" db="EMBL/GenBank/DDBJ databases">
        <title>Bacillus chawlae sp. nov., Bacillus glennii sp. nov., and Bacillus saganii sp. nov. Isolated from the Vehicle Assembly Building at Kennedy Space Center where the Viking Spacecraft were Assembled.</title>
        <authorList>
            <person name="Seuylemezian A."/>
            <person name="Vaishampayan P."/>
        </authorList>
    </citation>
    <scope>NUCLEOTIDE SEQUENCE [LARGE SCALE GENOMIC DNA]</scope>
    <source>
        <strain evidence="12 13">V44-8</strain>
    </source>
</reference>
<evidence type="ECO:0000313" key="12">
    <source>
        <dbReference type="EMBL" id="RFU65783.1"/>
    </source>
</evidence>
<dbReference type="EMBL" id="QVTD01000003">
    <property type="protein sequence ID" value="RFU65783.1"/>
    <property type="molecule type" value="Genomic_DNA"/>
</dbReference>
<keyword evidence="6 10" id="KW-0547">Nucleotide-binding</keyword>
<dbReference type="Proteomes" id="UP000262939">
    <property type="component" value="Unassembled WGS sequence"/>
</dbReference>
<evidence type="ECO:0000256" key="4">
    <source>
        <dbReference type="ARBA" id="ARBA00022679"/>
    </source>
</evidence>
<organism evidence="12 13">
    <name type="scientific">Peribacillus glennii</name>
    <dbReference type="NCBI Taxonomy" id="2303991"/>
    <lineage>
        <taxon>Bacteria</taxon>
        <taxon>Bacillati</taxon>
        <taxon>Bacillota</taxon>
        <taxon>Bacilli</taxon>
        <taxon>Bacillales</taxon>
        <taxon>Bacillaceae</taxon>
        <taxon>Peribacillus</taxon>
    </lineage>
</organism>
<dbReference type="GO" id="GO:0009435">
    <property type="term" value="P:NAD+ biosynthetic process"/>
    <property type="evidence" value="ECO:0007669"/>
    <property type="project" value="UniProtKB-UniRule"/>
</dbReference>
<gene>
    <name evidence="10" type="primary">nadD</name>
    <name evidence="12" type="ORF">D0466_07890</name>
</gene>
<evidence type="ECO:0000259" key="11">
    <source>
        <dbReference type="Pfam" id="PF01467"/>
    </source>
</evidence>
<proteinExistence type="inferred from homology"/>
<evidence type="ECO:0000256" key="6">
    <source>
        <dbReference type="ARBA" id="ARBA00022741"/>
    </source>
</evidence>
<keyword evidence="13" id="KW-1185">Reference proteome</keyword>
<dbReference type="HAMAP" id="MF_00244">
    <property type="entry name" value="NaMN_adenylyltr"/>
    <property type="match status" value="1"/>
</dbReference>
<dbReference type="PANTHER" id="PTHR39321:SF3">
    <property type="entry name" value="PHOSPHOPANTETHEINE ADENYLYLTRANSFERASE"/>
    <property type="match status" value="1"/>
</dbReference>
<dbReference type="EC" id="2.7.7.18" evidence="10"/>
<keyword evidence="5 10" id="KW-0548">Nucleotidyltransferase</keyword>
<keyword evidence="8 10" id="KW-0520">NAD</keyword>
<evidence type="ECO:0000256" key="1">
    <source>
        <dbReference type="ARBA" id="ARBA00002324"/>
    </source>
</evidence>
<comment type="pathway">
    <text evidence="2 10">Cofactor biosynthesis; NAD(+) biosynthesis; deamido-NAD(+) from nicotinate D-ribonucleotide: step 1/1.</text>
</comment>
<name>A0A372LHL3_9BACI</name>
<evidence type="ECO:0000256" key="5">
    <source>
        <dbReference type="ARBA" id="ARBA00022695"/>
    </source>
</evidence>
<dbReference type="GO" id="GO:0005524">
    <property type="term" value="F:ATP binding"/>
    <property type="evidence" value="ECO:0007669"/>
    <property type="project" value="UniProtKB-KW"/>
</dbReference>
<dbReference type="InterPro" id="IPR014729">
    <property type="entry name" value="Rossmann-like_a/b/a_fold"/>
</dbReference>
<dbReference type="Pfam" id="PF01467">
    <property type="entry name" value="CTP_transf_like"/>
    <property type="match status" value="1"/>
</dbReference>
<dbReference type="FunFam" id="3.40.50.620:FF:000079">
    <property type="entry name" value="Probable nicotinate-nucleotide adenylyltransferase"/>
    <property type="match status" value="1"/>
</dbReference>
<evidence type="ECO:0000256" key="7">
    <source>
        <dbReference type="ARBA" id="ARBA00022840"/>
    </source>
</evidence>
<protein>
    <recommendedName>
        <fullName evidence="10">Probable nicotinate-nucleotide adenylyltransferase</fullName>
        <ecNumber evidence="10">2.7.7.18</ecNumber>
    </recommendedName>
    <alternativeName>
        <fullName evidence="10">Deamido-NAD(+) diphosphorylase</fullName>
    </alternativeName>
    <alternativeName>
        <fullName evidence="10">Deamido-NAD(+) pyrophosphorylase</fullName>
    </alternativeName>
    <alternativeName>
        <fullName evidence="10">Nicotinate mononucleotide adenylyltransferase</fullName>
        <shortName evidence="10">NaMN adenylyltransferase</shortName>
    </alternativeName>
</protein>
<feature type="domain" description="Cytidyltransferase-like" evidence="11">
    <location>
        <begin position="6"/>
        <end position="162"/>
    </location>
</feature>
<evidence type="ECO:0000256" key="8">
    <source>
        <dbReference type="ARBA" id="ARBA00023027"/>
    </source>
</evidence>